<keyword evidence="1" id="KW-0614">Plasmid</keyword>
<protein>
    <submittedName>
        <fullName evidence="1">Uncharacterized protein</fullName>
    </submittedName>
</protein>
<accession>A0AAU8D130</accession>
<organism evidence="1">
    <name type="scientific">Mesorhizobium sp. WSM2240</name>
    <dbReference type="NCBI Taxonomy" id="3228851"/>
    <lineage>
        <taxon>Bacteria</taxon>
        <taxon>Pseudomonadati</taxon>
        <taxon>Pseudomonadota</taxon>
        <taxon>Alphaproteobacteria</taxon>
        <taxon>Hyphomicrobiales</taxon>
        <taxon>Phyllobacteriaceae</taxon>
        <taxon>Mesorhizobium</taxon>
    </lineage>
</organism>
<gene>
    <name evidence="1" type="ORF">ABVK50_32375</name>
</gene>
<sequence>MMAAPALYEIVRQHAEMAAFLWSLYDYNLLHPGENPEMDEERMSRVVDRLEAHLDGLRVAGKDGLKIAVEMYVQFPERGELFVVRMLNYASDTRIKELNLDKVRSYLDRHVQDA</sequence>
<evidence type="ECO:0000313" key="1">
    <source>
        <dbReference type="EMBL" id="XCG52192.1"/>
    </source>
</evidence>
<proteinExistence type="predicted"/>
<reference evidence="1" key="1">
    <citation type="submission" date="2024-06" db="EMBL/GenBank/DDBJ databases">
        <title>Mesorhizobium karijinii sp. nov., a symbiont of the iconic Swainsona formosa from arid Australia.</title>
        <authorList>
            <person name="Hill Y.J."/>
            <person name="Watkin E.L.J."/>
            <person name="O'Hara G.W."/>
            <person name="Terpolilli J."/>
            <person name="Tye M.L."/>
            <person name="Kohlmeier M.G."/>
        </authorList>
    </citation>
    <scope>NUCLEOTIDE SEQUENCE</scope>
    <source>
        <strain evidence="1">WSM2240</strain>
        <plasmid evidence="1">pMk2240A</plasmid>
    </source>
</reference>
<dbReference type="RefSeq" id="WP_353646399.1">
    <property type="nucleotide sequence ID" value="NZ_CP159256.1"/>
</dbReference>
<dbReference type="EMBL" id="CP159256">
    <property type="protein sequence ID" value="XCG52192.1"/>
    <property type="molecule type" value="Genomic_DNA"/>
</dbReference>
<name>A0AAU8D130_9HYPH</name>
<dbReference type="AlphaFoldDB" id="A0AAU8D130"/>
<geneLocation type="plasmid" evidence="1">
    <name>pMk2240A</name>
</geneLocation>